<reference evidence="1 2" key="1">
    <citation type="submission" date="2023-03" db="EMBL/GenBank/DDBJ databases">
        <title>Achromobacter spanius LIG8.</title>
        <authorList>
            <person name="Shrestha S."/>
        </authorList>
    </citation>
    <scope>NUCLEOTIDE SEQUENCE [LARGE SCALE GENOMIC DNA]</scope>
    <source>
        <strain evidence="1 2">LIG8</strain>
    </source>
</reference>
<dbReference type="Proteomes" id="UP001214170">
    <property type="component" value="Chromosome"/>
</dbReference>
<evidence type="ECO:0000313" key="2">
    <source>
        <dbReference type="Proteomes" id="UP001214170"/>
    </source>
</evidence>
<dbReference type="RefSeq" id="WP_268077690.1">
    <property type="nucleotide sequence ID" value="NZ_CP106885.1"/>
</dbReference>
<keyword evidence="2" id="KW-1185">Reference proteome</keyword>
<gene>
    <name evidence="1" type="ORF">P8T11_06650</name>
</gene>
<proteinExistence type="predicted"/>
<accession>A0ABY8GYI3</accession>
<evidence type="ECO:0000313" key="1">
    <source>
        <dbReference type="EMBL" id="WFP09549.1"/>
    </source>
</evidence>
<protein>
    <submittedName>
        <fullName evidence="1">Uncharacterized protein</fullName>
    </submittedName>
</protein>
<organism evidence="1 2">
    <name type="scientific">Achromobacter spanius</name>
    <dbReference type="NCBI Taxonomy" id="217203"/>
    <lineage>
        <taxon>Bacteria</taxon>
        <taxon>Pseudomonadati</taxon>
        <taxon>Pseudomonadota</taxon>
        <taxon>Betaproteobacteria</taxon>
        <taxon>Burkholderiales</taxon>
        <taxon>Alcaligenaceae</taxon>
        <taxon>Achromobacter</taxon>
    </lineage>
</organism>
<sequence length="51" mass="5299">MAIIAAGKADQYNIVVAGSDLAAGRSMAVEKVVHFLASKAVLPKSMLKAKK</sequence>
<name>A0ABY8GYI3_9BURK</name>
<dbReference type="EMBL" id="CP121261">
    <property type="protein sequence ID" value="WFP09549.1"/>
    <property type="molecule type" value="Genomic_DNA"/>
</dbReference>